<dbReference type="InterPro" id="IPR003602">
    <property type="entry name" value="Topo_IA_DNA-bd_dom"/>
</dbReference>
<dbReference type="InterPro" id="IPR005733">
    <property type="entry name" value="TopoI_bac-type"/>
</dbReference>
<keyword evidence="3" id="KW-0479">Metal-binding</keyword>
<dbReference type="Pfam" id="PF13368">
    <property type="entry name" value="Toprim_C_rpt"/>
    <property type="match status" value="4"/>
</dbReference>
<dbReference type="PRINTS" id="PR00417">
    <property type="entry name" value="PRTPISMRASEI"/>
</dbReference>
<comment type="subunit">
    <text evidence="8">Monomer.</text>
</comment>
<dbReference type="InterPro" id="IPR028612">
    <property type="entry name" value="Topoisom_1_IA"/>
</dbReference>
<dbReference type="RefSeq" id="WP_249601514.1">
    <property type="nucleotide sequence ID" value="NZ_JAKHSK010000012.1"/>
</dbReference>
<evidence type="ECO:0000256" key="4">
    <source>
        <dbReference type="ARBA" id="ARBA00022842"/>
    </source>
</evidence>
<gene>
    <name evidence="8 12" type="primary">topA</name>
    <name evidence="12" type="ORF">L1967_10145</name>
</gene>
<dbReference type="Gene3D" id="2.70.20.10">
    <property type="entry name" value="Topoisomerase I, domain 3"/>
    <property type="match status" value="1"/>
</dbReference>
<evidence type="ECO:0000256" key="2">
    <source>
        <dbReference type="ARBA" id="ARBA00009446"/>
    </source>
</evidence>
<feature type="site" description="Interaction with DNA" evidence="8">
    <location>
        <position position="474"/>
    </location>
</feature>
<dbReference type="CDD" id="cd00186">
    <property type="entry name" value="TOP1Ac"/>
    <property type="match status" value="1"/>
</dbReference>
<dbReference type="Gene3D" id="1.10.290.10">
    <property type="entry name" value="Topoisomerase I, domain 4"/>
    <property type="match status" value="1"/>
</dbReference>
<feature type="active site" description="O-(5'-phospho-DNA)-tyrosine intermediate" evidence="8">
    <location>
        <position position="284"/>
    </location>
</feature>
<dbReference type="PANTHER" id="PTHR42785:SF1">
    <property type="entry name" value="DNA TOPOISOMERASE"/>
    <property type="match status" value="1"/>
</dbReference>
<dbReference type="Pfam" id="PF01751">
    <property type="entry name" value="Toprim"/>
    <property type="match status" value="1"/>
</dbReference>
<feature type="site" description="Interaction with DNA" evidence="8">
    <location>
        <position position="155"/>
    </location>
</feature>
<evidence type="ECO:0000259" key="11">
    <source>
        <dbReference type="PROSITE" id="PS52039"/>
    </source>
</evidence>
<evidence type="ECO:0000256" key="1">
    <source>
        <dbReference type="ARBA" id="ARBA00000213"/>
    </source>
</evidence>
<feature type="region of interest" description="Interaction with DNA" evidence="8">
    <location>
        <begin position="163"/>
        <end position="168"/>
    </location>
</feature>
<feature type="region of interest" description="Disordered" evidence="9">
    <location>
        <begin position="815"/>
        <end position="841"/>
    </location>
</feature>
<dbReference type="PROSITE" id="PS00396">
    <property type="entry name" value="TOPO_IA_1"/>
    <property type="match status" value="1"/>
</dbReference>
<evidence type="ECO:0000256" key="8">
    <source>
        <dbReference type="HAMAP-Rule" id="MF_00952"/>
    </source>
</evidence>
<proteinExistence type="inferred from homology"/>
<evidence type="ECO:0000259" key="10">
    <source>
        <dbReference type="PROSITE" id="PS50880"/>
    </source>
</evidence>
<dbReference type="HAMAP" id="MF_00952">
    <property type="entry name" value="Topoisom_1_prok"/>
    <property type="match status" value="1"/>
</dbReference>
<reference evidence="12" key="1">
    <citation type="submission" date="2022-01" db="EMBL/GenBank/DDBJ databases">
        <title>Genome sequencing of Zunongwangia sp. M21534 genome.</title>
        <authorList>
            <person name="Chen Y."/>
            <person name="Dong C."/>
            <person name="Shao Z."/>
        </authorList>
    </citation>
    <scope>NUCLEOTIDE SEQUENCE</scope>
    <source>
        <strain evidence="12">MCCC M21534</strain>
    </source>
</reference>
<evidence type="ECO:0000256" key="5">
    <source>
        <dbReference type="ARBA" id="ARBA00023029"/>
    </source>
</evidence>
<dbReference type="InterPro" id="IPR006171">
    <property type="entry name" value="TOPRIM_dom"/>
</dbReference>
<dbReference type="Pfam" id="PF01131">
    <property type="entry name" value="Topoisom_bac"/>
    <property type="match status" value="2"/>
</dbReference>
<dbReference type="GO" id="GO:0046872">
    <property type="term" value="F:metal ion binding"/>
    <property type="evidence" value="ECO:0007669"/>
    <property type="project" value="UniProtKB-KW"/>
</dbReference>
<feature type="site" description="Interaction with DNA" evidence="8">
    <location>
        <position position="286"/>
    </location>
</feature>
<dbReference type="GO" id="GO:0003677">
    <property type="term" value="F:DNA binding"/>
    <property type="evidence" value="ECO:0007669"/>
    <property type="project" value="UniProtKB-KW"/>
</dbReference>
<organism evidence="12 13">
    <name type="scientific">Zunongwangia pacifica</name>
    <dbReference type="NCBI Taxonomy" id="2911062"/>
    <lineage>
        <taxon>Bacteria</taxon>
        <taxon>Pseudomonadati</taxon>
        <taxon>Bacteroidota</taxon>
        <taxon>Flavobacteriia</taxon>
        <taxon>Flavobacteriales</taxon>
        <taxon>Flavobacteriaceae</taxon>
        <taxon>Zunongwangia</taxon>
    </lineage>
</organism>
<comment type="similarity">
    <text evidence="2 8">Belongs to the type IA topoisomerase family.</text>
</comment>
<sequence length="841" mass="95364">MAKNLVIVESPAKAKTIEKFLGKDYKVASSFGHIADLPTKELGVDTEGDFSPKYIVSKDKRDVVRKLKGLAKDAETIWLASDEDREGEAIAWHLAEELKLKDDRTKRIVFHEITKSAILNAIENPRGINYNLVNAQQARRVLDRLVGYELSPVLWRKVKGGLSAGRVQSVSVRLIVEREREIEDFTAEASYRIDAEFANAEGKTFKAKLPKNFDTKEEAEAFLKDNLGAEFKVADLTKKPAKKSPAPPFTTSTLQQEASRKLYFSVSKTMTLAQRLYEAGHITYMRTDSVNLSDDARKGAHREILKAYGEEYAKSRQFKGKTKGAQEAHEAIRPTNFASHSVKADRDEQRLYDLIWKRAIASQMSEAQLERTNVKIEANKHDKVFTANGEVLKFDGFLKVYLEGSDDEDSEEQSGMLPDMKVNEALQNIFIQATERFTRPPYRYTEASLVKKLEELGIGRPSTYAPTISTIQNRNYIEKGSIDGTEREYTQFTLENGNISEKKLTETVGSDKGKLVPTAVGKVVNDFLVNHFSNILDYNFTAKVEQSFDDIAEGNEEWTKMMKDFYTDFHPHVQDVAKNADREVGERILGEDPETGKPVSVRLGKFGPMVQIGSVEDDEKPKFASLGPDQTLDTITYEEAMDLFQLPKELGEYKGETVEVNNGRFGPYVKFGKKYVSLEKGEDPMSVDFDRAMELIKEKEKADAPIYEYEDKPVQKGVGRFGPYLKWNGIFINVNKKYDFDNLSDEDIVELIEDKKRKEREKIIHHWEEEGIRVEKARWGRSNVIKGKTKVELPKTVDATKITLEEAKDIIAKKAPKKKAAKKTTKKKTTAKKATKKTSKK</sequence>
<dbReference type="InterPro" id="IPR013497">
    <property type="entry name" value="Topo_IA_cen"/>
</dbReference>
<dbReference type="InterPro" id="IPR013825">
    <property type="entry name" value="Topo_IA_cen_sub2"/>
</dbReference>
<dbReference type="PANTHER" id="PTHR42785">
    <property type="entry name" value="DNA TOPOISOMERASE, TYPE IA, CORE"/>
    <property type="match status" value="1"/>
</dbReference>
<dbReference type="InterPro" id="IPR013824">
    <property type="entry name" value="Topo_IA_cen_sub1"/>
</dbReference>
<dbReference type="InterPro" id="IPR034149">
    <property type="entry name" value="TOPRIM_TopoI"/>
</dbReference>
<dbReference type="InterPro" id="IPR003601">
    <property type="entry name" value="Topo_IA_2"/>
</dbReference>
<evidence type="ECO:0000313" key="13">
    <source>
        <dbReference type="Proteomes" id="UP001139521"/>
    </source>
</evidence>
<accession>A0A9X2CQ06</accession>
<protein>
    <recommendedName>
        <fullName evidence="8">DNA topoisomerase 1</fullName>
        <ecNumber evidence="8">5.6.2.1</ecNumber>
    </recommendedName>
    <alternativeName>
        <fullName evidence="8">DNA topoisomerase I</fullName>
    </alternativeName>
</protein>
<feature type="site" description="Interaction with DNA" evidence="8">
    <location>
        <position position="140"/>
    </location>
</feature>
<dbReference type="GO" id="GO:0006265">
    <property type="term" value="P:DNA topological change"/>
    <property type="evidence" value="ECO:0007669"/>
    <property type="project" value="UniProtKB-UniRule"/>
</dbReference>
<keyword evidence="5 8" id="KW-0799">Topoisomerase</keyword>
<dbReference type="SMART" id="SM00437">
    <property type="entry name" value="TOP1Ac"/>
    <property type="match status" value="1"/>
</dbReference>
<feature type="site" description="Interaction with DNA" evidence="8">
    <location>
        <position position="143"/>
    </location>
</feature>
<comment type="catalytic activity">
    <reaction evidence="1 8">
        <text>ATP-independent breakage of single-stranded DNA, followed by passage and rejoining.</text>
        <dbReference type="EC" id="5.6.2.1"/>
    </reaction>
</comment>
<keyword evidence="7 8" id="KW-0413">Isomerase</keyword>
<dbReference type="CDD" id="cd03363">
    <property type="entry name" value="TOPRIM_TopoIA_TopoI"/>
    <property type="match status" value="1"/>
</dbReference>
<dbReference type="PROSITE" id="PS52039">
    <property type="entry name" value="TOPO_IA_2"/>
    <property type="match status" value="1"/>
</dbReference>
<dbReference type="SMART" id="SM00436">
    <property type="entry name" value="TOP1Bc"/>
    <property type="match status" value="1"/>
</dbReference>
<evidence type="ECO:0000256" key="9">
    <source>
        <dbReference type="SAM" id="MobiDB-lite"/>
    </source>
</evidence>
<dbReference type="SUPFAM" id="SSF56712">
    <property type="entry name" value="Prokaryotic type I DNA topoisomerase"/>
    <property type="match status" value="1"/>
</dbReference>
<dbReference type="InterPro" id="IPR023405">
    <property type="entry name" value="Topo_IA_core_domain"/>
</dbReference>
<feature type="domain" description="Toprim" evidence="10">
    <location>
        <begin position="3"/>
        <end position="113"/>
    </location>
</feature>
<dbReference type="InterPro" id="IPR013826">
    <property type="entry name" value="Topo_IA_cen_sub3"/>
</dbReference>
<dbReference type="InterPro" id="IPR000380">
    <property type="entry name" value="Topo_IA"/>
</dbReference>
<dbReference type="Gene3D" id="1.10.460.10">
    <property type="entry name" value="Topoisomerase I, domain 2"/>
    <property type="match status" value="1"/>
</dbReference>
<evidence type="ECO:0000313" key="12">
    <source>
        <dbReference type="EMBL" id="MCL6218657.1"/>
    </source>
</evidence>
<name>A0A9X2CQ06_9FLAO</name>
<dbReference type="NCBIfam" id="TIGR01051">
    <property type="entry name" value="topA_bact"/>
    <property type="match status" value="1"/>
</dbReference>
<dbReference type="GO" id="GO:0003917">
    <property type="term" value="F:DNA topoisomerase type I (single strand cut, ATP-independent) activity"/>
    <property type="evidence" value="ECO:0007669"/>
    <property type="project" value="UniProtKB-UniRule"/>
</dbReference>
<evidence type="ECO:0000256" key="6">
    <source>
        <dbReference type="ARBA" id="ARBA00023125"/>
    </source>
</evidence>
<dbReference type="InterPro" id="IPR023406">
    <property type="entry name" value="Topo_IA_AS"/>
</dbReference>
<feature type="site" description="Interaction with DNA" evidence="8">
    <location>
        <position position="148"/>
    </location>
</feature>
<keyword evidence="13" id="KW-1185">Reference proteome</keyword>
<comment type="caution">
    <text evidence="12">The sequence shown here is derived from an EMBL/GenBank/DDBJ whole genome shotgun (WGS) entry which is preliminary data.</text>
</comment>
<feature type="site" description="Interaction with DNA" evidence="8">
    <location>
        <position position="139"/>
    </location>
</feature>
<dbReference type="PROSITE" id="PS50880">
    <property type="entry name" value="TOPRIM"/>
    <property type="match status" value="1"/>
</dbReference>
<keyword evidence="6 8" id="KW-0238">DNA-binding</keyword>
<evidence type="ECO:0000256" key="3">
    <source>
        <dbReference type="ARBA" id="ARBA00022723"/>
    </source>
</evidence>
<dbReference type="Proteomes" id="UP001139521">
    <property type="component" value="Unassembled WGS sequence"/>
</dbReference>
<dbReference type="InterPro" id="IPR025589">
    <property type="entry name" value="Toprim_C_rpt"/>
</dbReference>
<feature type="domain" description="Topo IA-type catalytic" evidence="11">
    <location>
        <begin position="129"/>
        <end position="574"/>
    </location>
</feature>
<dbReference type="AlphaFoldDB" id="A0A9X2CQ06"/>
<feature type="site" description="Interaction with DNA" evidence="8">
    <location>
        <position position="33"/>
    </location>
</feature>
<dbReference type="EMBL" id="JAKHSK010000012">
    <property type="protein sequence ID" value="MCL6218657.1"/>
    <property type="molecule type" value="Genomic_DNA"/>
</dbReference>
<evidence type="ECO:0000256" key="7">
    <source>
        <dbReference type="ARBA" id="ARBA00023235"/>
    </source>
</evidence>
<keyword evidence="4" id="KW-0460">Magnesium</keyword>
<dbReference type="SMART" id="SM00493">
    <property type="entry name" value="TOPRIM"/>
    <property type="match status" value="1"/>
</dbReference>
<comment type="function">
    <text evidence="8">Releases the supercoiling and torsional tension of DNA, which is introduced during the DNA replication and transcription, by transiently cleaving and rejoining one strand of the DNA duplex. Introduces a single-strand break via transesterification at a target site in duplex DNA. The scissile phosphodiester is attacked by the catalytic tyrosine of the enzyme, resulting in the formation of a DNA-(5'-phosphotyrosyl)-enzyme intermediate and the expulsion of a 3'-OH DNA strand. The free DNA strand then undergoes passage around the unbroken strand, thus removing DNA supercoils. Finally, in the religation step, the DNA 3'-OH attacks the covalent intermediate to expel the active-site tyrosine and restore the DNA phosphodiester backbone.</text>
</comment>
<dbReference type="EC" id="5.6.2.1" evidence="8"/>
<dbReference type="Gene3D" id="3.40.50.140">
    <property type="match status" value="1"/>
</dbReference>